<feature type="chain" id="PRO_5043875878" description="glucan endo-1,3-beta-D-glucosidase" evidence="16">
    <location>
        <begin position="21"/>
        <end position="483"/>
    </location>
</feature>
<keyword evidence="14" id="KW-0326">Glycosidase</keyword>
<accession>A0AAV3PAR0</accession>
<dbReference type="SUPFAM" id="SSF51445">
    <property type="entry name" value="(Trans)glycosidases"/>
    <property type="match status" value="1"/>
</dbReference>
<name>A0AAV3PAR0_LITER</name>
<dbReference type="InterPro" id="IPR012946">
    <property type="entry name" value="X8"/>
</dbReference>
<evidence type="ECO:0000313" key="18">
    <source>
        <dbReference type="EMBL" id="GAA0148396.1"/>
    </source>
</evidence>
<feature type="signal peptide" evidence="16">
    <location>
        <begin position="1"/>
        <end position="20"/>
    </location>
</feature>
<dbReference type="InterPro" id="IPR017853">
    <property type="entry name" value="GH"/>
</dbReference>
<evidence type="ECO:0000256" key="11">
    <source>
        <dbReference type="ARBA" id="ARBA00023157"/>
    </source>
</evidence>
<comment type="caution">
    <text evidence="18">The sequence shown here is derived from an EMBL/GenBank/DDBJ whole genome shotgun (WGS) entry which is preliminary data.</text>
</comment>
<dbReference type="Pfam" id="PF07983">
    <property type="entry name" value="X8"/>
    <property type="match status" value="1"/>
</dbReference>
<gene>
    <name evidence="18" type="ORF">LIER_07850</name>
</gene>
<dbReference type="GO" id="GO:0006952">
    <property type="term" value="P:defense response"/>
    <property type="evidence" value="ECO:0007669"/>
    <property type="project" value="UniProtKB-KW"/>
</dbReference>
<dbReference type="GO" id="GO:0042973">
    <property type="term" value="F:glucan endo-1,3-beta-D-glucosidase activity"/>
    <property type="evidence" value="ECO:0007669"/>
    <property type="project" value="UniProtKB-EC"/>
</dbReference>
<evidence type="ECO:0000256" key="2">
    <source>
        <dbReference type="ARBA" id="ARBA00004609"/>
    </source>
</evidence>
<dbReference type="Gene3D" id="3.20.20.80">
    <property type="entry name" value="Glycosidases"/>
    <property type="match status" value="1"/>
</dbReference>
<keyword evidence="9" id="KW-0611">Plant defense</keyword>
<evidence type="ECO:0000256" key="6">
    <source>
        <dbReference type="ARBA" id="ARBA00022622"/>
    </source>
</evidence>
<sequence length="483" mass="53376">MASKLHLTSILALTLTYCTTNFPLATSVGVNWGSNASHPLPPAKVVELLKSNNINKVKLFDANPQVLEAISGTKIVVSVGIPNSMLRSFNASLKAAENWVHDNLTRFTSSVHIEYISVGDEAFLRSHGEQFHPYLVGAASNILKAVTKANLVESVKVVVPCSWDSFQSESDLPSRIQFRPDVNKTMLELLLFLSRHRSPFFVTISPFLSYHENKNTSLDFALFKETARPRNDSHSTYKNSYDLSHDTVVSALSKAGFPLMDIVIGQIGWPTNGAANATSSNAETFMKGLMKHIQSKSGTPLRPKHLPTEVYIMSLLDEDQRSIAAGDFERHWGIFTFDGQAKYNLDFVEGATKLVNAQNVEYLPSRWCVANNNRDLTNASARALEACSAADCTALSPGSSCFNLSWPANISYAFNSYYQQHDQKPESCGFGGLGLITTVDPSVENCRFFVELQTSSSSSLDRSFLMKWILSPMIVLFFVLDGR</sequence>
<dbReference type="GO" id="GO:0005975">
    <property type="term" value="P:carbohydrate metabolic process"/>
    <property type="evidence" value="ECO:0007669"/>
    <property type="project" value="InterPro"/>
</dbReference>
<proteinExistence type="inferred from homology"/>
<organism evidence="18 19">
    <name type="scientific">Lithospermum erythrorhizon</name>
    <name type="common">Purple gromwell</name>
    <name type="synonym">Lithospermum officinale var. erythrorhizon</name>
    <dbReference type="NCBI Taxonomy" id="34254"/>
    <lineage>
        <taxon>Eukaryota</taxon>
        <taxon>Viridiplantae</taxon>
        <taxon>Streptophyta</taxon>
        <taxon>Embryophyta</taxon>
        <taxon>Tracheophyta</taxon>
        <taxon>Spermatophyta</taxon>
        <taxon>Magnoliopsida</taxon>
        <taxon>eudicotyledons</taxon>
        <taxon>Gunneridae</taxon>
        <taxon>Pentapetalae</taxon>
        <taxon>asterids</taxon>
        <taxon>lamiids</taxon>
        <taxon>Boraginales</taxon>
        <taxon>Boraginaceae</taxon>
        <taxon>Boraginoideae</taxon>
        <taxon>Lithospermeae</taxon>
        <taxon>Lithospermum</taxon>
    </lineage>
</organism>
<dbReference type="SMART" id="SM00768">
    <property type="entry name" value="X8"/>
    <property type="match status" value="1"/>
</dbReference>
<dbReference type="AlphaFoldDB" id="A0AAV3PAR0"/>
<evidence type="ECO:0000256" key="1">
    <source>
        <dbReference type="ARBA" id="ARBA00000382"/>
    </source>
</evidence>
<dbReference type="InterPro" id="IPR044965">
    <property type="entry name" value="Glyco_hydro_17_plant"/>
</dbReference>
<keyword evidence="13" id="KW-0449">Lipoprotein</keyword>
<evidence type="ECO:0000256" key="3">
    <source>
        <dbReference type="ARBA" id="ARBA00008773"/>
    </source>
</evidence>
<evidence type="ECO:0000256" key="9">
    <source>
        <dbReference type="ARBA" id="ARBA00022821"/>
    </source>
</evidence>
<dbReference type="PANTHER" id="PTHR32227">
    <property type="entry name" value="GLUCAN ENDO-1,3-BETA-GLUCOSIDASE BG1-RELATED-RELATED"/>
    <property type="match status" value="1"/>
</dbReference>
<evidence type="ECO:0000259" key="17">
    <source>
        <dbReference type="SMART" id="SM00768"/>
    </source>
</evidence>
<dbReference type="FunFam" id="1.20.58.1040:FF:000002">
    <property type="entry name" value="Glucan endo-1,3-beta-glucosidase 8"/>
    <property type="match status" value="1"/>
</dbReference>
<evidence type="ECO:0000256" key="4">
    <source>
        <dbReference type="ARBA" id="ARBA00012780"/>
    </source>
</evidence>
<keyword evidence="6" id="KW-0336">GPI-anchor</keyword>
<evidence type="ECO:0000256" key="8">
    <source>
        <dbReference type="ARBA" id="ARBA00022801"/>
    </source>
</evidence>
<dbReference type="Proteomes" id="UP001454036">
    <property type="component" value="Unassembled WGS sequence"/>
</dbReference>
<evidence type="ECO:0000256" key="16">
    <source>
        <dbReference type="SAM" id="SignalP"/>
    </source>
</evidence>
<comment type="similarity">
    <text evidence="3 15">Belongs to the glycosyl hydrolase 17 family.</text>
</comment>
<dbReference type="Gene3D" id="1.20.58.1040">
    <property type="match status" value="1"/>
</dbReference>
<keyword evidence="12" id="KW-0325">Glycoprotein</keyword>
<evidence type="ECO:0000256" key="5">
    <source>
        <dbReference type="ARBA" id="ARBA00022475"/>
    </source>
</evidence>
<protein>
    <recommendedName>
        <fullName evidence="4">glucan endo-1,3-beta-D-glucosidase</fullName>
        <ecNumber evidence="4">3.2.1.39</ecNumber>
    </recommendedName>
</protein>
<dbReference type="EC" id="3.2.1.39" evidence="4"/>
<dbReference type="Pfam" id="PF00332">
    <property type="entry name" value="Glyco_hydro_17"/>
    <property type="match status" value="1"/>
</dbReference>
<dbReference type="EMBL" id="BAABME010001232">
    <property type="protein sequence ID" value="GAA0148396.1"/>
    <property type="molecule type" value="Genomic_DNA"/>
</dbReference>
<dbReference type="GO" id="GO:0098552">
    <property type="term" value="C:side of membrane"/>
    <property type="evidence" value="ECO:0007669"/>
    <property type="project" value="UniProtKB-KW"/>
</dbReference>
<evidence type="ECO:0000313" key="19">
    <source>
        <dbReference type="Proteomes" id="UP001454036"/>
    </source>
</evidence>
<evidence type="ECO:0000256" key="14">
    <source>
        <dbReference type="ARBA" id="ARBA00023295"/>
    </source>
</evidence>
<dbReference type="GO" id="GO:0005886">
    <property type="term" value="C:plasma membrane"/>
    <property type="evidence" value="ECO:0007669"/>
    <property type="project" value="UniProtKB-SubCell"/>
</dbReference>
<dbReference type="FunFam" id="3.20.20.80:FF:000008">
    <property type="entry name" value="Glucan endo-1,3-beta-glucosidase 5"/>
    <property type="match status" value="1"/>
</dbReference>
<reference evidence="18 19" key="1">
    <citation type="submission" date="2024-01" db="EMBL/GenBank/DDBJ databases">
        <title>The complete chloroplast genome sequence of Lithospermum erythrorhizon: insights into the phylogenetic relationship among Boraginaceae species and the maternal lineages of purple gromwells.</title>
        <authorList>
            <person name="Okada T."/>
            <person name="Watanabe K."/>
        </authorList>
    </citation>
    <scope>NUCLEOTIDE SEQUENCE [LARGE SCALE GENOMIC DNA]</scope>
</reference>
<evidence type="ECO:0000256" key="7">
    <source>
        <dbReference type="ARBA" id="ARBA00022729"/>
    </source>
</evidence>
<keyword evidence="5" id="KW-1003">Cell membrane</keyword>
<keyword evidence="19" id="KW-1185">Reference proteome</keyword>
<comment type="subcellular location">
    <subcellularLocation>
        <location evidence="2">Cell membrane</location>
        <topology evidence="2">Lipid-anchor</topology>
        <topology evidence="2">GPI-anchor</topology>
    </subcellularLocation>
</comment>
<evidence type="ECO:0000256" key="15">
    <source>
        <dbReference type="RuleBase" id="RU004335"/>
    </source>
</evidence>
<keyword evidence="10" id="KW-0472">Membrane</keyword>
<evidence type="ECO:0000256" key="10">
    <source>
        <dbReference type="ARBA" id="ARBA00023136"/>
    </source>
</evidence>
<dbReference type="InterPro" id="IPR000490">
    <property type="entry name" value="Glyco_hydro_17"/>
</dbReference>
<comment type="catalytic activity">
    <reaction evidence="1">
        <text>Hydrolysis of (1-&gt;3)-beta-D-glucosidic linkages in (1-&gt;3)-beta-D-glucans.</text>
        <dbReference type="EC" id="3.2.1.39"/>
    </reaction>
</comment>
<keyword evidence="8" id="KW-0378">Hydrolase</keyword>
<evidence type="ECO:0000256" key="12">
    <source>
        <dbReference type="ARBA" id="ARBA00023180"/>
    </source>
</evidence>
<feature type="domain" description="X8" evidence="17">
    <location>
        <begin position="366"/>
        <end position="448"/>
    </location>
</feature>
<keyword evidence="7 16" id="KW-0732">Signal</keyword>
<evidence type="ECO:0000256" key="13">
    <source>
        <dbReference type="ARBA" id="ARBA00023288"/>
    </source>
</evidence>
<keyword evidence="11" id="KW-1015">Disulfide bond</keyword>